<comment type="caution">
    <text evidence="1">The sequence shown here is derived from an EMBL/GenBank/DDBJ whole genome shotgun (WGS) entry which is preliminary data.</text>
</comment>
<dbReference type="Proteomes" id="UP000664699">
    <property type="component" value="Unassembled WGS sequence"/>
</dbReference>
<sequence length="390" mass="45134">MNLEEFTAHLNATTFWKEFTFSQTKFMPRPREEVELADGIVRIGSLAFVFQLKERTEETTDPEAERQWFRRKVLRKAKDQIKASLRYLSETEEIELANDQGHAVVVRGRDLEDIKKVIVFLPGRALPEDCWQTKYLVSGDAGFVHIVAANDYLGIVDKLRVPDDVRLYFEYRESVLPRLRATGTAVEEPDIMVSFLAERDLPEPGSMEVLRQFVQDLDAFDLSHIMRNLRDHIVHTGKGNDYYRIMEEFARVPRSIWREYKTRLLICLEAARAGKFRKPFRFGFPRSDCTFMITALDPDWPVTGAEGIEMRSKALSMFTEAAKYDLKTKIGVGLLISKDCDFVNLDWCFIDAPWSSNSEMDKLLREAEMFGPARERMVDSFLFQGDPPAR</sequence>
<proteinExistence type="predicted"/>
<protein>
    <submittedName>
        <fullName evidence="1">Uncharacterized protein</fullName>
    </submittedName>
</protein>
<reference evidence="1 2" key="1">
    <citation type="submission" date="2021-03" db="EMBL/GenBank/DDBJ databases">
        <title>Whole genome sequence of Agrobacterium sp. strain Rnr.</title>
        <authorList>
            <person name="Mafakheri H."/>
            <person name="Taghavi S.M."/>
            <person name="Nemanja K."/>
            <person name="Osdaghi E."/>
        </authorList>
    </citation>
    <scope>NUCLEOTIDE SEQUENCE [LARGE SCALE GENOMIC DNA]</scope>
    <source>
        <strain evidence="1 2">Rnr</strain>
    </source>
</reference>
<dbReference type="EMBL" id="JAFLNA010000001">
    <property type="protein sequence ID" value="MBO0129652.1"/>
    <property type="molecule type" value="Genomic_DNA"/>
</dbReference>
<name>A0ABS3ECJ9_9HYPH</name>
<gene>
    <name evidence="1" type="ORF">JZX89_02705</name>
</gene>
<evidence type="ECO:0000313" key="2">
    <source>
        <dbReference type="Proteomes" id="UP000664699"/>
    </source>
</evidence>
<accession>A0ABS3ECJ9</accession>
<evidence type="ECO:0000313" key="1">
    <source>
        <dbReference type="EMBL" id="MBO0129652.1"/>
    </source>
</evidence>
<keyword evidence="2" id="KW-1185">Reference proteome</keyword>
<organism evidence="1 2">
    <name type="scientific">Agrobacterium burrii</name>
    <dbReference type="NCBI Taxonomy" id="2815339"/>
    <lineage>
        <taxon>Bacteria</taxon>
        <taxon>Pseudomonadati</taxon>
        <taxon>Pseudomonadota</taxon>
        <taxon>Alphaproteobacteria</taxon>
        <taxon>Hyphomicrobiales</taxon>
        <taxon>Rhizobiaceae</taxon>
        <taxon>Rhizobium/Agrobacterium group</taxon>
        <taxon>Agrobacterium</taxon>
        <taxon>Agrobacterium tumefaciens complex</taxon>
    </lineage>
</organism>
<dbReference type="RefSeq" id="WP_207132988.1">
    <property type="nucleotide sequence ID" value="NZ_JAFLNA010000001.1"/>
</dbReference>